<reference evidence="10" key="1">
    <citation type="journal article" date="2022" name="ISME J.">
        <title>Genetic and phylogenetic analysis of dissimilatory iodate-reducing bacteria identifies potential niches across the world's oceans.</title>
        <authorList>
            <person name="Reyes-Umana V."/>
            <person name="Henning Z."/>
            <person name="Lee K."/>
            <person name="Barnum T.P."/>
            <person name="Coates J.D."/>
        </authorList>
    </citation>
    <scope>NUCLEOTIDE SEQUENCE [LARGE SCALE GENOMIC DNA]</scope>
    <source>
        <strain evidence="10">IR12</strain>
    </source>
</reference>
<evidence type="ECO:0000256" key="5">
    <source>
        <dbReference type="ARBA" id="ARBA00022982"/>
    </source>
</evidence>
<proteinExistence type="inferred from homology"/>
<evidence type="ECO:0000259" key="8">
    <source>
        <dbReference type="Pfam" id="PF10399"/>
    </source>
</evidence>
<dbReference type="InterPro" id="IPR006311">
    <property type="entry name" value="TAT_signal"/>
</dbReference>
<accession>A0A944D9S8</accession>
<keyword evidence="3" id="KW-0812">Transmembrane</keyword>
<feature type="domain" description="Ubiquitinol-cytochrome C reductase Fe-S subunit TAT signal" evidence="8">
    <location>
        <begin position="7"/>
        <end position="37"/>
    </location>
</feature>
<dbReference type="InterPro" id="IPR019470">
    <property type="entry name" value="Ubiq_cytC_Rdtase_Fe-S_su_TAT"/>
</dbReference>
<name>A0A944D9S8_DENI1</name>
<comment type="caution">
    <text evidence="9">The sequence shown here is derived from an EMBL/GenBank/DDBJ whole genome shotgun (WGS) entry which is preliminary data.</text>
</comment>
<organism evidence="9 10">
    <name type="scientific">Denitromonas iodatirespirans</name>
    <dbReference type="NCBI Taxonomy" id="2795389"/>
    <lineage>
        <taxon>Bacteria</taxon>
        <taxon>Pseudomonadati</taxon>
        <taxon>Pseudomonadota</taxon>
        <taxon>Betaproteobacteria</taxon>
        <taxon>Rhodocyclales</taxon>
        <taxon>Zoogloeaceae</taxon>
        <taxon>Denitromonas</taxon>
    </lineage>
</organism>
<evidence type="ECO:0000256" key="3">
    <source>
        <dbReference type="ARBA" id="ARBA00022692"/>
    </source>
</evidence>
<keyword evidence="6" id="KW-1133">Transmembrane helix</keyword>
<dbReference type="EMBL" id="JAEKFT010000018">
    <property type="protein sequence ID" value="MBT0962609.1"/>
    <property type="molecule type" value="Genomic_DNA"/>
</dbReference>
<dbReference type="Proteomes" id="UP000694660">
    <property type="component" value="Unassembled WGS sequence"/>
</dbReference>
<gene>
    <name evidence="9" type="primary">petA</name>
    <name evidence="9" type="ORF">I8J34_15620</name>
</gene>
<dbReference type="Pfam" id="PF10399">
    <property type="entry name" value="UCR_Fe-S_N"/>
    <property type="match status" value="1"/>
</dbReference>
<sequence>MTDTLADRRRLLIATTAAGAAATAGVAVPLVASLTPSERARAAGAPVEVDIGKLPPGEMMVVEWRGKPVWILHHTEAMLASLTTNEADLVDPESRHPMQPAYAQNRHRSIDPRYRVRRPISFAMFDAPRIADCFVAHPRHSYGYGCGSLRALGARMRVSACTQTYGAAY</sequence>
<comment type="similarity">
    <text evidence="1">Belongs to the Rieske iron-sulfur protein family.</text>
</comment>
<keyword evidence="7" id="KW-0472">Membrane</keyword>
<dbReference type="Gene3D" id="2.102.10.10">
    <property type="entry name" value="Rieske [2Fe-2S] iron-sulphur domain"/>
    <property type="match status" value="1"/>
</dbReference>
<keyword evidence="4" id="KW-1278">Translocase</keyword>
<protein>
    <submittedName>
        <fullName evidence="9">Ubiquinol-cytochrome c reductase iron-sulfur subunit</fullName>
    </submittedName>
</protein>
<dbReference type="AlphaFoldDB" id="A0A944D9S8"/>
<dbReference type="SUPFAM" id="SSF50022">
    <property type="entry name" value="ISP domain"/>
    <property type="match status" value="1"/>
</dbReference>
<keyword evidence="10" id="KW-1185">Reference proteome</keyword>
<dbReference type="GO" id="GO:0051537">
    <property type="term" value="F:2 iron, 2 sulfur cluster binding"/>
    <property type="evidence" value="ECO:0007669"/>
    <property type="project" value="InterPro"/>
</dbReference>
<dbReference type="PROSITE" id="PS51318">
    <property type="entry name" value="TAT"/>
    <property type="match status" value="1"/>
</dbReference>
<evidence type="ECO:0000256" key="7">
    <source>
        <dbReference type="ARBA" id="ARBA00023136"/>
    </source>
</evidence>
<evidence type="ECO:0000256" key="1">
    <source>
        <dbReference type="ARBA" id="ARBA00010651"/>
    </source>
</evidence>
<evidence type="ECO:0000256" key="4">
    <source>
        <dbReference type="ARBA" id="ARBA00022967"/>
    </source>
</evidence>
<dbReference type="RefSeq" id="WP_214362557.1">
    <property type="nucleotide sequence ID" value="NZ_JAEKFT010000018.1"/>
</dbReference>
<dbReference type="Gene3D" id="1.20.5.510">
    <property type="entry name" value="Single helix bin"/>
    <property type="match status" value="1"/>
</dbReference>
<dbReference type="InterPro" id="IPR036922">
    <property type="entry name" value="Rieske_2Fe-2S_sf"/>
</dbReference>
<dbReference type="InterPro" id="IPR006317">
    <property type="entry name" value="Ubiquinol_cyt_c_Rdtase_Fe-S-su"/>
</dbReference>
<evidence type="ECO:0000313" key="9">
    <source>
        <dbReference type="EMBL" id="MBT0962609.1"/>
    </source>
</evidence>
<evidence type="ECO:0000256" key="2">
    <source>
        <dbReference type="ARBA" id="ARBA00022448"/>
    </source>
</evidence>
<evidence type="ECO:0000256" key="6">
    <source>
        <dbReference type="ARBA" id="ARBA00022989"/>
    </source>
</evidence>
<evidence type="ECO:0000313" key="10">
    <source>
        <dbReference type="Proteomes" id="UP000694660"/>
    </source>
</evidence>
<keyword evidence="5" id="KW-0249">Electron transport</keyword>
<dbReference type="NCBIfam" id="TIGR01416">
    <property type="entry name" value="Rieske_proteo"/>
    <property type="match status" value="1"/>
</dbReference>
<keyword evidence="2" id="KW-0813">Transport</keyword>
<dbReference type="GO" id="GO:0008121">
    <property type="term" value="F:quinol-cytochrome-c reductase activity"/>
    <property type="evidence" value="ECO:0007669"/>
    <property type="project" value="InterPro"/>
</dbReference>